<protein>
    <submittedName>
        <fullName evidence="1">HAD family hydrolase</fullName>
    </submittedName>
</protein>
<reference evidence="1 2" key="1">
    <citation type="submission" date="2020-06" db="EMBL/GenBank/DDBJ databases">
        <title>Schlegella sp. ID0723 isolated from air conditioner.</title>
        <authorList>
            <person name="Kim D.Y."/>
            <person name="Kim D.-U."/>
        </authorList>
    </citation>
    <scope>NUCLEOTIDE SEQUENCE [LARGE SCALE GENOMIC DNA]</scope>
    <source>
        <strain evidence="1 2">ID0723</strain>
    </source>
</reference>
<dbReference type="Proteomes" id="UP000529637">
    <property type="component" value="Unassembled WGS sequence"/>
</dbReference>
<accession>A0A7Y6NR91</accession>
<dbReference type="Pfam" id="PF13419">
    <property type="entry name" value="HAD_2"/>
    <property type="match status" value="1"/>
</dbReference>
<dbReference type="InterPro" id="IPR036412">
    <property type="entry name" value="HAD-like_sf"/>
</dbReference>
<comment type="caution">
    <text evidence="1">The sequence shown here is derived from an EMBL/GenBank/DDBJ whole genome shotgun (WGS) entry which is preliminary data.</text>
</comment>
<keyword evidence="2" id="KW-1185">Reference proteome</keyword>
<dbReference type="SFLD" id="SFLDG01135">
    <property type="entry name" value="C1.5.6:_HAD__Beta-PGM__Phospha"/>
    <property type="match status" value="1"/>
</dbReference>
<evidence type="ECO:0000313" key="2">
    <source>
        <dbReference type="Proteomes" id="UP000529637"/>
    </source>
</evidence>
<organism evidence="1 2">
    <name type="scientific">Piscinibacter koreensis</name>
    <dbReference type="NCBI Taxonomy" id="2742824"/>
    <lineage>
        <taxon>Bacteria</taxon>
        <taxon>Pseudomonadati</taxon>
        <taxon>Pseudomonadota</taxon>
        <taxon>Betaproteobacteria</taxon>
        <taxon>Burkholderiales</taxon>
        <taxon>Sphaerotilaceae</taxon>
        <taxon>Piscinibacter</taxon>
    </lineage>
</organism>
<gene>
    <name evidence="1" type="ORF">HQN59_18930</name>
</gene>
<dbReference type="PRINTS" id="PR00413">
    <property type="entry name" value="HADHALOGNASE"/>
</dbReference>
<dbReference type="GO" id="GO:0005829">
    <property type="term" value="C:cytosol"/>
    <property type="evidence" value="ECO:0007669"/>
    <property type="project" value="TreeGrafter"/>
</dbReference>
<dbReference type="InterPro" id="IPR023214">
    <property type="entry name" value="HAD_sf"/>
</dbReference>
<proteinExistence type="predicted"/>
<keyword evidence="1" id="KW-0378">Hydrolase</keyword>
<dbReference type="GO" id="GO:0006281">
    <property type="term" value="P:DNA repair"/>
    <property type="evidence" value="ECO:0007669"/>
    <property type="project" value="TreeGrafter"/>
</dbReference>
<dbReference type="Gene3D" id="3.40.50.1000">
    <property type="entry name" value="HAD superfamily/HAD-like"/>
    <property type="match status" value="1"/>
</dbReference>
<sequence>MNDRPPLRALLLDIDGTLLDSNDAHARSWAQTLEQHGCPVPYERVRSLIGKGSDHLLPDLLGIDADGTLGERLVADRRRRFVADWLPKLAPTRGARELLERLKAAGIERVIATSAGESELDGLLRQAGIADLVDIATSSGDAEHSKPDPDIVCAALAKADLDAEAVLMLGDTPYDIEAARRAGVGTIALRSGGWWNDAALAGAVAIYDDPADLLAHWDESPLARRASRR</sequence>
<dbReference type="InterPro" id="IPR023198">
    <property type="entry name" value="PGP-like_dom2"/>
</dbReference>
<dbReference type="GO" id="GO:0008967">
    <property type="term" value="F:phosphoglycolate phosphatase activity"/>
    <property type="evidence" value="ECO:0007669"/>
    <property type="project" value="TreeGrafter"/>
</dbReference>
<dbReference type="PANTHER" id="PTHR43434">
    <property type="entry name" value="PHOSPHOGLYCOLATE PHOSPHATASE"/>
    <property type="match status" value="1"/>
</dbReference>
<dbReference type="SUPFAM" id="SSF56784">
    <property type="entry name" value="HAD-like"/>
    <property type="match status" value="1"/>
</dbReference>
<dbReference type="PANTHER" id="PTHR43434:SF16">
    <property type="entry name" value="BLL8046 PROTEIN"/>
    <property type="match status" value="1"/>
</dbReference>
<dbReference type="NCBIfam" id="TIGR01509">
    <property type="entry name" value="HAD-SF-IA-v3"/>
    <property type="match status" value="1"/>
</dbReference>
<dbReference type="InterPro" id="IPR006439">
    <property type="entry name" value="HAD-SF_hydro_IA"/>
</dbReference>
<dbReference type="AlphaFoldDB" id="A0A7Y6NR91"/>
<name>A0A7Y6NR91_9BURK</name>
<dbReference type="NCBIfam" id="TIGR01549">
    <property type="entry name" value="HAD-SF-IA-v1"/>
    <property type="match status" value="1"/>
</dbReference>
<dbReference type="EMBL" id="JABWMJ010000009">
    <property type="protein sequence ID" value="NUZ07843.1"/>
    <property type="molecule type" value="Genomic_DNA"/>
</dbReference>
<dbReference type="SFLD" id="SFLDS00003">
    <property type="entry name" value="Haloacid_Dehalogenase"/>
    <property type="match status" value="1"/>
</dbReference>
<dbReference type="Gene3D" id="1.10.150.240">
    <property type="entry name" value="Putative phosphatase, domain 2"/>
    <property type="match status" value="1"/>
</dbReference>
<evidence type="ECO:0000313" key="1">
    <source>
        <dbReference type="EMBL" id="NUZ07843.1"/>
    </source>
</evidence>
<dbReference type="InterPro" id="IPR041492">
    <property type="entry name" value="HAD_2"/>
</dbReference>
<dbReference type="SFLD" id="SFLDG01129">
    <property type="entry name" value="C1.5:_HAD__Beta-PGM__Phosphata"/>
    <property type="match status" value="1"/>
</dbReference>
<dbReference type="InterPro" id="IPR050155">
    <property type="entry name" value="HAD-like_hydrolase_sf"/>
</dbReference>